<dbReference type="Proteomes" id="UP001194580">
    <property type="component" value="Unassembled WGS sequence"/>
</dbReference>
<evidence type="ECO:0000256" key="1">
    <source>
        <dbReference type="SAM" id="MobiDB-lite"/>
    </source>
</evidence>
<name>A0AAD4D4V8_9FUNG</name>
<evidence type="ECO:0000313" key="3">
    <source>
        <dbReference type="Proteomes" id="UP001194580"/>
    </source>
</evidence>
<proteinExistence type="predicted"/>
<reference evidence="2" key="1">
    <citation type="journal article" date="2020" name="Fungal Divers.">
        <title>Resolving the Mortierellaceae phylogeny through synthesis of multi-gene phylogenetics and phylogenomics.</title>
        <authorList>
            <person name="Vandepol N."/>
            <person name="Liber J."/>
            <person name="Desiro A."/>
            <person name="Na H."/>
            <person name="Kennedy M."/>
            <person name="Barry K."/>
            <person name="Grigoriev I.V."/>
            <person name="Miller A.N."/>
            <person name="O'Donnell K."/>
            <person name="Stajich J.E."/>
            <person name="Bonito G."/>
        </authorList>
    </citation>
    <scope>NUCLEOTIDE SEQUENCE</scope>
    <source>
        <strain evidence="2">NRRL 28262</strain>
    </source>
</reference>
<organism evidence="2 3">
    <name type="scientific">Linnemannia exigua</name>
    <dbReference type="NCBI Taxonomy" id="604196"/>
    <lineage>
        <taxon>Eukaryota</taxon>
        <taxon>Fungi</taxon>
        <taxon>Fungi incertae sedis</taxon>
        <taxon>Mucoromycota</taxon>
        <taxon>Mortierellomycotina</taxon>
        <taxon>Mortierellomycetes</taxon>
        <taxon>Mortierellales</taxon>
        <taxon>Mortierellaceae</taxon>
        <taxon>Linnemannia</taxon>
    </lineage>
</organism>
<dbReference type="EMBL" id="JAAAIL010001653">
    <property type="protein sequence ID" value="KAG0266958.1"/>
    <property type="molecule type" value="Genomic_DNA"/>
</dbReference>
<dbReference type="AlphaFoldDB" id="A0AAD4D4V8"/>
<protein>
    <submittedName>
        <fullName evidence="2">Uncharacterized protein</fullName>
    </submittedName>
</protein>
<accession>A0AAD4D4V8</accession>
<feature type="region of interest" description="Disordered" evidence="1">
    <location>
        <begin position="184"/>
        <end position="210"/>
    </location>
</feature>
<gene>
    <name evidence="2" type="ORF">BGZ95_002971</name>
</gene>
<dbReference type="InterPro" id="IPR038279">
    <property type="entry name" value="Ndc10_dom2_sf"/>
</dbReference>
<dbReference type="Gene3D" id="1.10.443.20">
    <property type="entry name" value="Centromere DNA-binding protein complex CBF3 subunit, domain 2"/>
    <property type="match status" value="1"/>
</dbReference>
<dbReference type="GO" id="GO:0003677">
    <property type="term" value="F:DNA binding"/>
    <property type="evidence" value="ECO:0007669"/>
    <property type="project" value="InterPro"/>
</dbReference>
<sequence>MLLSDKDIRPLDLSGCFCERIGLRHLGASVHVRGLVVCLQGDKTRSDMKPQYSVALRHNNNFARCPVRAFAFHMFERYKGQDEPIPQFGALHIWPNIKVICTGTNPLPEIDYNVQHKRTAHKDLHGYYFSKRGVTEQCDKSDQAAWAKECKETMLGIAEVPSDINRTVLGEWDALSQALVSKNMTTTPKSSKQSSCDGSDLRNNINIAKR</sequence>
<comment type="caution">
    <text evidence="2">The sequence shown here is derived from an EMBL/GenBank/DDBJ whole genome shotgun (WGS) entry which is preliminary data.</text>
</comment>
<keyword evidence="3" id="KW-1185">Reference proteome</keyword>
<evidence type="ECO:0000313" key="2">
    <source>
        <dbReference type="EMBL" id="KAG0266958.1"/>
    </source>
</evidence>